<dbReference type="RefSeq" id="WP_061708290.1">
    <property type="nucleotide sequence ID" value="NZ_CABKVX010000011.1"/>
</dbReference>
<keyword evidence="2" id="KW-1185">Reference proteome</keyword>
<evidence type="ECO:0000313" key="2">
    <source>
        <dbReference type="Proteomes" id="UP001561463"/>
    </source>
</evidence>
<accession>A0ABV4A670</accession>
<sequence length="82" mass="9485">MKRLELYGQWQVSQRLFAQAAGLRALARQFFIRAPFFSPLCENVLQVSVLQNHPMRTSALFSPFFSPAVENSYRITDSEARF</sequence>
<comment type="caution">
    <text evidence="1">The sequence shown here is derived from an EMBL/GenBank/DDBJ whole genome shotgun (WGS) entry which is preliminary data.</text>
</comment>
<dbReference type="Proteomes" id="UP001561463">
    <property type="component" value="Unassembled WGS sequence"/>
</dbReference>
<evidence type="ECO:0000313" key="1">
    <source>
        <dbReference type="EMBL" id="MEX9251950.1"/>
    </source>
</evidence>
<dbReference type="EMBL" id="JBFZPZ010000003">
    <property type="protein sequence ID" value="MEX9251950.1"/>
    <property type="molecule type" value="Genomic_DNA"/>
</dbReference>
<proteinExistence type="predicted"/>
<reference evidence="1 2" key="1">
    <citation type="submission" date="2024-03" db="EMBL/GenBank/DDBJ databases">
        <title>Role of Flies in the Dissemination of Carbapenem-Resistant Enterobacteriaceae (CRE): An Epidemiological and Genomic Study in China.</title>
        <authorList>
            <person name="Chen K."/>
            <person name="Zhang R."/>
            <person name="Chen S."/>
        </authorList>
    </citation>
    <scope>NUCLEOTIDE SEQUENCE [LARGE SCALE GENOMIC DNA]</scope>
    <source>
        <strain evidence="2">fly-313</strain>
    </source>
</reference>
<protein>
    <submittedName>
        <fullName evidence="1">Uncharacterized protein</fullName>
    </submittedName>
</protein>
<gene>
    <name evidence="1" type="ORF">AB7Z85_05400</name>
</gene>
<name>A0ABV4A670_9ENTR</name>
<organism evidence="1 2">
    <name type="scientific">Pseudenterobacter timonensis</name>
    <dbReference type="NCBI Taxonomy" id="1755099"/>
    <lineage>
        <taxon>Bacteria</taxon>
        <taxon>Pseudomonadati</taxon>
        <taxon>Pseudomonadota</taxon>
        <taxon>Gammaproteobacteria</taxon>
        <taxon>Enterobacterales</taxon>
        <taxon>Enterobacteriaceae</taxon>
        <taxon>Pseudenterobacter</taxon>
    </lineage>
</organism>